<reference evidence="1" key="2">
    <citation type="submission" date="2020-11" db="EMBL/GenBank/DDBJ databases">
        <authorList>
            <person name="McCartney M.A."/>
            <person name="Auch B."/>
            <person name="Kono T."/>
            <person name="Mallez S."/>
            <person name="Becker A."/>
            <person name="Gohl D.M."/>
            <person name="Silverstein K.A.T."/>
            <person name="Koren S."/>
            <person name="Bechman K.B."/>
            <person name="Herman A."/>
            <person name="Abrahante J.E."/>
            <person name="Garbe J."/>
        </authorList>
    </citation>
    <scope>NUCLEOTIDE SEQUENCE</scope>
    <source>
        <strain evidence="1">Duluth1</strain>
        <tissue evidence="1">Whole animal</tissue>
    </source>
</reference>
<gene>
    <name evidence="1" type="ORF">DPMN_117726</name>
</gene>
<organism evidence="1 2">
    <name type="scientific">Dreissena polymorpha</name>
    <name type="common">Zebra mussel</name>
    <name type="synonym">Mytilus polymorpha</name>
    <dbReference type="NCBI Taxonomy" id="45954"/>
    <lineage>
        <taxon>Eukaryota</taxon>
        <taxon>Metazoa</taxon>
        <taxon>Spiralia</taxon>
        <taxon>Lophotrochozoa</taxon>
        <taxon>Mollusca</taxon>
        <taxon>Bivalvia</taxon>
        <taxon>Autobranchia</taxon>
        <taxon>Heteroconchia</taxon>
        <taxon>Euheterodonta</taxon>
        <taxon>Imparidentia</taxon>
        <taxon>Neoheterodontei</taxon>
        <taxon>Myida</taxon>
        <taxon>Dreissenoidea</taxon>
        <taxon>Dreissenidae</taxon>
        <taxon>Dreissena</taxon>
    </lineage>
</organism>
<dbReference type="EMBL" id="JAIWYP010000005">
    <property type="protein sequence ID" value="KAH3816214.1"/>
    <property type="molecule type" value="Genomic_DNA"/>
</dbReference>
<evidence type="ECO:0000313" key="2">
    <source>
        <dbReference type="Proteomes" id="UP000828390"/>
    </source>
</evidence>
<keyword evidence="2" id="KW-1185">Reference proteome</keyword>
<protein>
    <submittedName>
        <fullName evidence="1">Uncharacterized protein</fullName>
    </submittedName>
</protein>
<evidence type="ECO:0000313" key="1">
    <source>
        <dbReference type="EMBL" id="KAH3816214.1"/>
    </source>
</evidence>
<sequence>MEKYCVVGVYVEFLDDLHQHVNFPSESVIGNNARRGCQIISLSRKCCERAHFLLQIFFIIDSSVEDLFQCATPRPESIIDSSVEDLFQCATPRPESIIDFSVEDLFQCATPRPESIIHSSVEDLFQCATPRPESIILFRQQFVLLLIA</sequence>
<dbReference type="Proteomes" id="UP000828390">
    <property type="component" value="Unassembled WGS sequence"/>
</dbReference>
<proteinExistence type="predicted"/>
<comment type="caution">
    <text evidence="1">The sequence shown here is derived from an EMBL/GenBank/DDBJ whole genome shotgun (WGS) entry which is preliminary data.</text>
</comment>
<dbReference type="AlphaFoldDB" id="A0A9D4JMW1"/>
<reference evidence="1" key="1">
    <citation type="journal article" date="2019" name="bioRxiv">
        <title>The Genome of the Zebra Mussel, Dreissena polymorpha: A Resource for Invasive Species Research.</title>
        <authorList>
            <person name="McCartney M.A."/>
            <person name="Auch B."/>
            <person name="Kono T."/>
            <person name="Mallez S."/>
            <person name="Zhang Y."/>
            <person name="Obille A."/>
            <person name="Becker A."/>
            <person name="Abrahante J.E."/>
            <person name="Garbe J."/>
            <person name="Badalamenti J.P."/>
            <person name="Herman A."/>
            <person name="Mangelson H."/>
            <person name="Liachko I."/>
            <person name="Sullivan S."/>
            <person name="Sone E.D."/>
            <person name="Koren S."/>
            <person name="Silverstein K.A.T."/>
            <person name="Beckman K.B."/>
            <person name="Gohl D.M."/>
        </authorList>
    </citation>
    <scope>NUCLEOTIDE SEQUENCE</scope>
    <source>
        <strain evidence="1">Duluth1</strain>
        <tissue evidence="1">Whole animal</tissue>
    </source>
</reference>
<name>A0A9D4JMW1_DREPO</name>
<accession>A0A9D4JMW1</accession>